<feature type="compositionally biased region" description="Basic and acidic residues" evidence="1">
    <location>
        <begin position="75"/>
        <end position="86"/>
    </location>
</feature>
<dbReference type="PANTHER" id="PTHR13504">
    <property type="entry name" value="FIDO DOMAIN-CONTAINING PROTEIN DDB_G0283145"/>
    <property type="match status" value="1"/>
</dbReference>
<dbReference type="OrthoDB" id="5241763at2"/>
<dbReference type="KEGG" id="erz:ER308_04750"/>
<evidence type="ECO:0000313" key="4">
    <source>
        <dbReference type="Proteomes" id="UP000291469"/>
    </source>
</evidence>
<reference evidence="3 4" key="1">
    <citation type="submission" date="2019-01" db="EMBL/GenBank/DDBJ databases">
        <title>Egibacter rhizosphaerae EGI 80759T.</title>
        <authorList>
            <person name="Chen D.-D."/>
            <person name="Tian Y."/>
            <person name="Jiao J.-Y."/>
            <person name="Zhang X.-T."/>
            <person name="Zhang Y.-G."/>
            <person name="Zhang Y."/>
            <person name="Xiao M."/>
            <person name="Shu W.-S."/>
            <person name="Li W.-J."/>
        </authorList>
    </citation>
    <scope>NUCLEOTIDE SEQUENCE [LARGE SCALE GENOMIC DNA]</scope>
    <source>
        <strain evidence="3 4">EGI 80759</strain>
    </source>
</reference>
<dbReference type="PROSITE" id="PS51459">
    <property type="entry name" value="FIDO"/>
    <property type="match status" value="1"/>
</dbReference>
<feature type="domain" description="Fido" evidence="2">
    <location>
        <begin position="128"/>
        <end position="276"/>
    </location>
</feature>
<keyword evidence="4" id="KW-1185">Reference proteome</keyword>
<accession>A0A411YCJ0</accession>
<dbReference type="InterPro" id="IPR003812">
    <property type="entry name" value="Fido"/>
</dbReference>
<feature type="region of interest" description="Disordered" evidence="1">
    <location>
        <begin position="346"/>
        <end position="365"/>
    </location>
</feature>
<dbReference type="Proteomes" id="UP000291469">
    <property type="component" value="Chromosome"/>
</dbReference>
<proteinExistence type="predicted"/>
<evidence type="ECO:0000259" key="2">
    <source>
        <dbReference type="PROSITE" id="PS51459"/>
    </source>
</evidence>
<sequence length="365" mass="39361">MSSIASLRHTERLVQLIARAEEASARLVAAPTDGRDRLAAIARREQARASARLDASPLTEATADEVDAGGAVARTKSEESGAREPRGSWSRALRLEGMPTQDIAAIEYANLLAVWDQESVLVQRFARDPLDVLAEIHGRLTDGLVDPAVVGRPRTSEQDVHDGAHGQVVYRGAPVAELADRLAALGHWLRAGADDEPALVVAGVVHERLLEWQPFEAANGRVARVAARLVRRRLDTAGLAVPELDWVADPLAYAREVAATIRRRGDLTRWVEWDAEVTVRALEHAADTAQGRPPPAPPARAVDALAALGEVITVVEYAEAAGVDRATARADLAQLERARLVRPERGTAGLRVRRTRSPDPSADPV</sequence>
<dbReference type="EMBL" id="CP036402">
    <property type="protein sequence ID" value="QBI18919.1"/>
    <property type="molecule type" value="Genomic_DNA"/>
</dbReference>
<organism evidence="3 4">
    <name type="scientific">Egibacter rhizosphaerae</name>
    <dbReference type="NCBI Taxonomy" id="1670831"/>
    <lineage>
        <taxon>Bacteria</taxon>
        <taxon>Bacillati</taxon>
        <taxon>Actinomycetota</taxon>
        <taxon>Nitriliruptoria</taxon>
        <taxon>Egibacterales</taxon>
        <taxon>Egibacteraceae</taxon>
        <taxon>Egibacter</taxon>
    </lineage>
</organism>
<dbReference type="AlphaFoldDB" id="A0A411YCJ0"/>
<name>A0A411YCJ0_9ACTN</name>
<dbReference type="Gene3D" id="1.10.3290.10">
    <property type="entry name" value="Fido-like domain"/>
    <property type="match status" value="1"/>
</dbReference>
<dbReference type="RefSeq" id="WP_131153916.1">
    <property type="nucleotide sequence ID" value="NZ_CP036402.1"/>
</dbReference>
<dbReference type="SUPFAM" id="SSF140931">
    <property type="entry name" value="Fic-like"/>
    <property type="match status" value="1"/>
</dbReference>
<gene>
    <name evidence="3" type="ORF">ER308_04750</name>
</gene>
<feature type="region of interest" description="Disordered" evidence="1">
    <location>
        <begin position="52"/>
        <end position="87"/>
    </location>
</feature>
<evidence type="ECO:0000313" key="3">
    <source>
        <dbReference type="EMBL" id="QBI18919.1"/>
    </source>
</evidence>
<dbReference type="PANTHER" id="PTHR13504:SF33">
    <property type="entry name" value="FIC FAMILY PROTEIN"/>
    <property type="match status" value="1"/>
</dbReference>
<dbReference type="Pfam" id="PF02661">
    <property type="entry name" value="Fic"/>
    <property type="match status" value="1"/>
</dbReference>
<protein>
    <recommendedName>
        <fullName evidence="2">Fido domain-containing protein</fullName>
    </recommendedName>
</protein>
<dbReference type="InterPro" id="IPR036597">
    <property type="entry name" value="Fido-like_dom_sf"/>
</dbReference>
<dbReference type="InterPro" id="IPR040198">
    <property type="entry name" value="Fido_containing"/>
</dbReference>
<evidence type="ECO:0000256" key="1">
    <source>
        <dbReference type="SAM" id="MobiDB-lite"/>
    </source>
</evidence>